<feature type="transmembrane region" description="Helical" evidence="1">
    <location>
        <begin position="162"/>
        <end position="183"/>
    </location>
</feature>
<reference evidence="2" key="1">
    <citation type="submission" date="2021-02" db="EMBL/GenBank/DDBJ databases">
        <authorList>
            <person name="Dougan E. K."/>
            <person name="Rhodes N."/>
            <person name="Thang M."/>
            <person name="Chan C."/>
        </authorList>
    </citation>
    <scope>NUCLEOTIDE SEQUENCE</scope>
</reference>
<evidence type="ECO:0000256" key="1">
    <source>
        <dbReference type="SAM" id="Phobius"/>
    </source>
</evidence>
<keyword evidence="1" id="KW-1133">Transmembrane helix</keyword>
<keyword evidence="3" id="KW-1185">Reference proteome</keyword>
<name>A0A812WQ48_SYMPI</name>
<dbReference type="Proteomes" id="UP000649617">
    <property type="component" value="Unassembled WGS sequence"/>
</dbReference>
<sequence length="247" mass="27036">MCRFTHVRCKHASRSASACQEAALQNLTQQQPAASFNSSSGLWKEIRKRAKVTAVEPFSADGPPAVVYTGQTASAAATILMGTTTCFAAVAWTTQSTLKHVKEASWQTLSPAIAIFSAVQLLYILREMTNLLVSDNMATEEVSLKGLRHHDCTVFKMDQNGIGAVAFARLILGYAALQLTFFLSRQRKLAKLGCHHSWITSFERPQAASATRRRMSIAVQFGSQLVGLLSADAFATWQELFKGSDFK</sequence>
<dbReference type="AlphaFoldDB" id="A0A812WQ48"/>
<feature type="transmembrane region" description="Helical" evidence="1">
    <location>
        <begin position="73"/>
        <end position="92"/>
    </location>
</feature>
<keyword evidence="1" id="KW-0472">Membrane</keyword>
<dbReference type="OrthoDB" id="437413at2759"/>
<feature type="transmembrane region" description="Helical" evidence="1">
    <location>
        <begin position="104"/>
        <end position="125"/>
    </location>
</feature>
<accession>A0A812WQ48</accession>
<evidence type="ECO:0000313" key="2">
    <source>
        <dbReference type="EMBL" id="CAE7696432.1"/>
    </source>
</evidence>
<gene>
    <name evidence="2" type="ORF">SPIL2461_LOCUS19546</name>
</gene>
<organism evidence="2 3">
    <name type="scientific">Symbiodinium pilosum</name>
    <name type="common">Dinoflagellate</name>
    <dbReference type="NCBI Taxonomy" id="2952"/>
    <lineage>
        <taxon>Eukaryota</taxon>
        <taxon>Sar</taxon>
        <taxon>Alveolata</taxon>
        <taxon>Dinophyceae</taxon>
        <taxon>Suessiales</taxon>
        <taxon>Symbiodiniaceae</taxon>
        <taxon>Symbiodinium</taxon>
    </lineage>
</organism>
<keyword evidence="1" id="KW-0812">Transmembrane</keyword>
<dbReference type="EMBL" id="CAJNIZ010044638">
    <property type="protein sequence ID" value="CAE7696432.1"/>
    <property type="molecule type" value="Genomic_DNA"/>
</dbReference>
<comment type="caution">
    <text evidence="2">The sequence shown here is derived from an EMBL/GenBank/DDBJ whole genome shotgun (WGS) entry which is preliminary data.</text>
</comment>
<evidence type="ECO:0000313" key="3">
    <source>
        <dbReference type="Proteomes" id="UP000649617"/>
    </source>
</evidence>
<protein>
    <submittedName>
        <fullName evidence="2">Uncharacterized protein</fullName>
    </submittedName>
</protein>
<proteinExistence type="predicted"/>